<proteinExistence type="predicted"/>
<comment type="caution">
    <text evidence="5">The sequence shown here is derived from an EMBL/GenBank/DDBJ whole genome shotgun (WGS) entry which is preliminary data.</text>
</comment>
<dbReference type="EMBL" id="AGBW02002120">
    <property type="protein sequence ID" value="OWR55668.1"/>
    <property type="molecule type" value="Genomic_DNA"/>
</dbReference>
<evidence type="ECO:0000256" key="3">
    <source>
        <dbReference type="ARBA" id="ARBA00023170"/>
    </source>
</evidence>
<dbReference type="SUPFAM" id="SSF48508">
    <property type="entry name" value="Nuclear receptor ligand-binding domain"/>
    <property type="match status" value="1"/>
</dbReference>
<keyword evidence="3" id="KW-0675">Receptor</keyword>
<evidence type="ECO:0000313" key="6">
    <source>
        <dbReference type="Proteomes" id="UP000007151"/>
    </source>
</evidence>
<keyword evidence="6" id="KW-1185">Reference proteome</keyword>
<name>A0A212FPJ1_DANPL</name>
<dbReference type="KEGG" id="dpl:KGM_214137B"/>
<dbReference type="Pfam" id="PF00104">
    <property type="entry name" value="Hormone_recep"/>
    <property type="match status" value="1"/>
</dbReference>
<evidence type="ECO:0000259" key="4">
    <source>
        <dbReference type="PROSITE" id="PS51843"/>
    </source>
</evidence>
<organism evidence="5 6">
    <name type="scientific">Danaus plexippus plexippus</name>
    <dbReference type="NCBI Taxonomy" id="278856"/>
    <lineage>
        <taxon>Eukaryota</taxon>
        <taxon>Metazoa</taxon>
        <taxon>Ecdysozoa</taxon>
        <taxon>Arthropoda</taxon>
        <taxon>Hexapoda</taxon>
        <taxon>Insecta</taxon>
        <taxon>Pterygota</taxon>
        <taxon>Neoptera</taxon>
        <taxon>Endopterygota</taxon>
        <taxon>Lepidoptera</taxon>
        <taxon>Glossata</taxon>
        <taxon>Ditrysia</taxon>
        <taxon>Papilionoidea</taxon>
        <taxon>Nymphalidae</taxon>
        <taxon>Danainae</taxon>
        <taxon>Danaini</taxon>
        <taxon>Danaina</taxon>
        <taxon>Danaus</taxon>
        <taxon>Danaus</taxon>
    </lineage>
</organism>
<accession>A0A212FPJ1</accession>
<gene>
    <name evidence="5" type="ORF">KGM_214137B</name>
</gene>
<dbReference type="InterPro" id="IPR035500">
    <property type="entry name" value="NHR-like_dom_sf"/>
</dbReference>
<protein>
    <submittedName>
        <fullName evidence="5">Ultraspiracle</fullName>
    </submittedName>
</protein>
<dbReference type="AlphaFoldDB" id="A0A212FPJ1"/>
<reference evidence="5 6" key="1">
    <citation type="journal article" date="2011" name="Cell">
        <title>The monarch butterfly genome yields insights into long-distance migration.</title>
        <authorList>
            <person name="Zhan S."/>
            <person name="Merlin C."/>
            <person name="Boore J.L."/>
            <person name="Reppert S.M."/>
        </authorList>
    </citation>
    <scope>NUCLEOTIDE SEQUENCE [LARGE SCALE GENOMIC DNA]</scope>
    <source>
        <strain evidence="5">F-2</strain>
    </source>
</reference>
<dbReference type="Gene3D" id="1.10.565.10">
    <property type="entry name" value="Retinoid X Receptor"/>
    <property type="match status" value="1"/>
</dbReference>
<evidence type="ECO:0000313" key="5">
    <source>
        <dbReference type="EMBL" id="OWR55668.1"/>
    </source>
</evidence>
<feature type="non-terminal residue" evidence="5">
    <location>
        <position position="1"/>
    </location>
</feature>
<dbReference type="InterPro" id="IPR000536">
    <property type="entry name" value="Nucl_hrmn_rcpt_lig-bd"/>
</dbReference>
<sequence length="73" mass="8362">MFSCLDEYCRRAHSSEEGRFASLLLRLPALRSISLKSFEHLFFFHLIAEGTIGTYIRDALRSHAPTIDTNSIM</sequence>
<keyword evidence="1" id="KW-0805">Transcription regulation</keyword>
<feature type="domain" description="NR LBD" evidence="4">
    <location>
        <begin position="1"/>
        <end position="63"/>
    </location>
</feature>
<dbReference type="PROSITE" id="PS51843">
    <property type="entry name" value="NR_LBD"/>
    <property type="match status" value="1"/>
</dbReference>
<keyword evidence="2" id="KW-0804">Transcription</keyword>
<evidence type="ECO:0000256" key="2">
    <source>
        <dbReference type="ARBA" id="ARBA00023163"/>
    </source>
</evidence>
<evidence type="ECO:0000256" key="1">
    <source>
        <dbReference type="ARBA" id="ARBA00023015"/>
    </source>
</evidence>
<dbReference type="STRING" id="278856.A0A212FPJ1"/>
<dbReference type="InParanoid" id="A0A212FPJ1"/>
<dbReference type="Proteomes" id="UP000007151">
    <property type="component" value="Unassembled WGS sequence"/>
</dbReference>